<keyword evidence="3" id="KW-0813">Transport</keyword>
<dbReference type="PANTHER" id="PTHR33705">
    <property type="entry name" value="PHOSPHOCARRIER PROTEIN HPR"/>
    <property type="match status" value="1"/>
</dbReference>
<dbReference type="InterPro" id="IPR000032">
    <property type="entry name" value="HPr-like"/>
</dbReference>
<sequence>MSPSSDVTEIAVVLPAALHARPAGEVVRAAAAFASTIEVRLDGRSANARSALRLMSLGAAAGSTVTVHASGDDAPAAAEAVAGVLAAAK</sequence>
<dbReference type="Proteomes" id="UP001241758">
    <property type="component" value="Unassembled WGS sequence"/>
</dbReference>
<keyword evidence="6" id="KW-1185">Reference proteome</keyword>
<dbReference type="SUPFAM" id="SSF55594">
    <property type="entry name" value="HPr-like"/>
    <property type="match status" value="1"/>
</dbReference>
<protein>
    <recommendedName>
        <fullName evidence="2">Phosphocarrier protein HPr</fullName>
    </recommendedName>
</protein>
<name>A0ABT6WMK5_9ACTN</name>
<dbReference type="InterPro" id="IPR035895">
    <property type="entry name" value="HPr-like_sf"/>
</dbReference>
<evidence type="ECO:0000313" key="5">
    <source>
        <dbReference type="EMBL" id="MDI6100974.1"/>
    </source>
</evidence>
<dbReference type="Gene3D" id="3.30.1340.10">
    <property type="entry name" value="HPr-like"/>
    <property type="match status" value="1"/>
</dbReference>
<keyword evidence="3" id="KW-0762">Sugar transport</keyword>
<dbReference type="PROSITE" id="PS51350">
    <property type="entry name" value="PTS_HPR_DOM"/>
    <property type="match status" value="1"/>
</dbReference>
<evidence type="ECO:0000256" key="3">
    <source>
        <dbReference type="ARBA" id="ARBA00022597"/>
    </source>
</evidence>
<evidence type="ECO:0000256" key="2">
    <source>
        <dbReference type="ARBA" id="ARBA00020422"/>
    </source>
</evidence>
<dbReference type="EMBL" id="JASCTH010000013">
    <property type="protein sequence ID" value="MDI6100974.1"/>
    <property type="molecule type" value="Genomic_DNA"/>
</dbReference>
<comment type="function">
    <text evidence="1">General (non sugar-specific) component of the phosphoenolpyruvate-dependent sugar phosphotransferase system (sugar PTS). This major carbohydrate active-transport system catalyzes the phosphorylation of incoming sugar substrates concomitantly with their translocation across the cell membrane. The phosphoryl group from phosphoenolpyruvate (PEP) is transferred to the phosphoryl carrier protein HPr by enzyme I. Phospho-HPr then transfers it to the PTS EIIA domain.</text>
</comment>
<reference evidence="5 6" key="1">
    <citation type="submission" date="2023-05" db="EMBL/GenBank/DDBJ databases">
        <title>Actinoplanes sp. NEAU-A12 genome sequencing.</title>
        <authorList>
            <person name="Wang Z.-S."/>
        </authorList>
    </citation>
    <scope>NUCLEOTIDE SEQUENCE [LARGE SCALE GENOMIC DNA]</scope>
    <source>
        <strain evidence="5 6">NEAU-A12</strain>
    </source>
</reference>
<gene>
    <name evidence="5" type="ORF">QLQ12_20375</name>
</gene>
<evidence type="ECO:0000313" key="6">
    <source>
        <dbReference type="Proteomes" id="UP001241758"/>
    </source>
</evidence>
<dbReference type="CDD" id="cd00367">
    <property type="entry name" value="PTS-HPr_like"/>
    <property type="match status" value="1"/>
</dbReference>
<evidence type="ECO:0000256" key="1">
    <source>
        <dbReference type="ARBA" id="ARBA00003681"/>
    </source>
</evidence>
<accession>A0ABT6WMK5</accession>
<dbReference type="InterPro" id="IPR050399">
    <property type="entry name" value="HPr"/>
</dbReference>
<dbReference type="PANTHER" id="PTHR33705:SF1">
    <property type="entry name" value="PHOSPHOCARRIER PROTEIN HPR"/>
    <property type="match status" value="1"/>
</dbReference>
<proteinExistence type="predicted"/>
<dbReference type="NCBIfam" id="TIGR01003">
    <property type="entry name" value="PTS_HPr_family"/>
    <property type="match status" value="1"/>
</dbReference>
<dbReference type="Pfam" id="PF00381">
    <property type="entry name" value="PTS-HPr"/>
    <property type="match status" value="1"/>
</dbReference>
<dbReference type="PRINTS" id="PR00107">
    <property type="entry name" value="PHOSPHOCPHPR"/>
</dbReference>
<comment type="caution">
    <text evidence="5">The sequence shown here is derived from an EMBL/GenBank/DDBJ whole genome shotgun (WGS) entry which is preliminary data.</text>
</comment>
<feature type="domain" description="HPr" evidence="4">
    <location>
        <begin position="5"/>
        <end position="89"/>
    </location>
</feature>
<organism evidence="5 6">
    <name type="scientific">Actinoplanes sandaracinus</name>
    <dbReference type="NCBI Taxonomy" id="3045177"/>
    <lineage>
        <taxon>Bacteria</taxon>
        <taxon>Bacillati</taxon>
        <taxon>Actinomycetota</taxon>
        <taxon>Actinomycetes</taxon>
        <taxon>Micromonosporales</taxon>
        <taxon>Micromonosporaceae</taxon>
        <taxon>Actinoplanes</taxon>
    </lineage>
</organism>
<dbReference type="RefSeq" id="WP_282761811.1">
    <property type="nucleotide sequence ID" value="NZ_JASCTH010000013.1"/>
</dbReference>
<evidence type="ECO:0000259" key="4">
    <source>
        <dbReference type="PROSITE" id="PS51350"/>
    </source>
</evidence>